<comment type="catalytic activity">
    <reaction evidence="1">
        <text>ATP + protein L-histidine = ADP + protein N-phospho-L-histidine.</text>
        <dbReference type="EC" id="2.7.13.3"/>
    </reaction>
</comment>
<dbReference type="PROSITE" id="PS50109">
    <property type="entry name" value="HIS_KIN"/>
    <property type="match status" value="1"/>
</dbReference>
<dbReference type="GO" id="GO:0030295">
    <property type="term" value="F:protein kinase activator activity"/>
    <property type="evidence" value="ECO:0007669"/>
    <property type="project" value="TreeGrafter"/>
</dbReference>
<dbReference type="Pfam" id="PF02518">
    <property type="entry name" value="HATPase_c"/>
    <property type="match status" value="1"/>
</dbReference>
<dbReference type="InterPro" id="IPR003594">
    <property type="entry name" value="HATPase_dom"/>
</dbReference>
<dbReference type="EC" id="2.7.13.3" evidence="3"/>
<dbReference type="Gene3D" id="3.30.565.10">
    <property type="entry name" value="Histidine kinase-like ATPase, C-terminal domain"/>
    <property type="match status" value="1"/>
</dbReference>
<dbReference type="Gene3D" id="1.10.287.130">
    <property type="match status" value="1"/>
</dbReference>
<dbReference type="SMART" id="SM00091">
    <property type="entry name" value="PAS"/>
    <property type="match status" value="1"/>
</dbReference>
<dbReference type="InterPro" id="IPR003661">
    <property type="entry name" value="HisK_dim/P_dom"/>
</dbReference>
<keyword evidence="8" id="KW-1133">Transmembrane helix</keyword>
<feature type="domain" description="PAS" evidence="11">
    <location>
        <begin position="88"/>
        <end position="158"/>
    </location>
</feature>
<dbReference type="CDD" id="cd00130">
    <property type="entry name" value="PAS"/>
    <property type="match status" value="1"/>
</dbReference>
<dbReference type="SMART" id="SM00086">
    <property type="entry name" value="PAC"/>
    <property type="match status" value="1"/>
</dbReference>
<dbReference type="GO" id="GO:0000155">
    <property type="term" value="F:phosphorelay sensor kinase activity"/>
    <property type="evidence" value="ECO:0007669"/>
    <property type="project" value="InterPro"/>
</dbReference>
<feature type="domain" description="PAC" evidence="12">
    <location>
        <begin position="162"/>
        <end position="214"/>
    </location>
</feature>
<dbReference type="SUPFAM" id="SSF55785">
    <property type="entry name" value="PYP-like sensor domain (PAS domain)"/>
    <property type="match status" value="1"/>
</dbReference>
<dbReference type="Pfam" id="PF00989">
    <property type="entry name" value="PAS"/>
    <property type="match status" value="1"/>
</dbReference>
<dbReference type="InterPro" id="IPR050351">
    <property type="entry name" value="BphY/WalK/GraS-like"/>
</dbReference>
<dbReference type="PROSITE" id="PS50112">
    <property type="entry name" value="PAS"/>
    <property type="match status" value="1"/>
</dbReference>
<evidence type="ECO:0000259" key="12">
    <source>
        <dbReference type="PROSITE" id="PS50113"/>
    </source>
</evidence>
<comment type="subcellular location">
    <subcellularLocation>
        <location evidence="2">Cell inner membrane</location>
        <topology evidence="2">Multi-pass membrane protein</topology>
    </subcellularLocation>
</comment>
<evidence type="ECO:0000256" key="9">
    <source>
        <dbReference type="SAM" id="SignalP"/>
    </source>
</evidence>
<dbReference type="PANTHER" id="PTHR42878:SF15">
    <property type="entry name" value="BACTERIOPHYTOCHROME"/>
    <property type="match status" value="1"/>
</dbReference>
<dbReference type="InterPro" id="IPR000700">
    <property type="entry name" value="PAS-assoc_C"/>
</dbReference>
<protein>
    <recommendedName>
        <fullName evidence="3">histidine kinase</fullName>
        <ecNumber evidence="3">2.7.13.3</ecNumber>
    </recommendedName>
</protein>
<evidence type="ECO:0000313" key="13">
    <source>
        <dbReference type="EMBL" id="PTD98099.1"/>
    </source>
</evidence>
<dbReference type="InterPro" id="IPR013767">
    <property type="entry name" value="PAS_fold"/>
</dbReference>
<dbReference type="InterPro" id="IPR005467">
    <property type="entry name" value="His_kinase_dom"/>
</dbReference>
<feature type="domain" description="Histidine kinase" evidence="10">
    <location>
        <begin position="243"/>
        <end position="455"/>
    </location>
</feature>
<evidence type="ECO:0000256" key="4">
    <source>
        <dbReference type="ARBA" id="ARBA00022553"/>
    </source>
</evidence>
<feature type="transmembrane region" description="Helical" evidence="8">
    <location>
        <begin position="40"/>
        <end position="61"/>
    </location>
</feature>
<organism evidence="13 14">
    <name type="scientific">Pseudothauera lacus</name>
    <dbReference type="NCBI Taxonomy" id="2136175"/>
    <lineage>
        <taxon>Bacteria</taxon>
        <taxon>Pseudomonadati</taxon>
        <taxon>Pseudomonadota</taxon>
        <taxon>Betaproteobacteria</taxon>
        <taxon>Rhodocyclales</taxon>
        <taxon>Zoogloeaceae</taxon>
        <taxon>Pseudothauera</taxon>
    </lineage>
</organism>
<dbReference type="InterPro" id="IPR000014">
    <property type="entry name" value="PAS"/>
</dbReference>
<dbReference type="GO" id="GO:0005886">
    <property type="term" value="C:plasma membrane"/>
    <property type="evidence" value="ECO:0007669"/>
    <property type="project" value="UniProtKB-SubCell"/>
</dbReference>
<dbReference type="FunFam" id="1.10.287.130:FF:000070">
    <property type="entry name" value="Histidine kinase sensor protein"/>
    <property type="match status" value="1"/>
</dbReference>
<dbReference type="PRINTS" id="PR00344">
    <property type="entry name" value="BCTRLSENSOR"/>
</dbReference>
<dbReference type="GO" id="GO:0006355">
    <property type="term" value="P:regulation of DNA-templated transcription"/>
    <property type="evidence" value="ECO:0007669"/>
    <property type="project" value="InterPro"/>
</dbReference>
<keyword evidence="5" id="KW-0808">Transferase</keyword>
<evidence type="ECO:0000256" key="2">
    <source>
        <dbReference type="ARBA" id="ARBA00004429"/>
    </source>
</evidence>
<dbReference type="GO" id="GO:0000156">
    <property type="term" value="F:phosphorelay response regulator activity"/>
    <property type="evidence" value="ECO:0007669"/>
    <property type="project" value="TreeGrafter"/>
</dbReference>
<dbReference type="Pfam" id="PF00512">
    <property type="entry name" value="HisKA"/>
    <property type="match status" value="1"/>
</dbReference>
<evidence type="ECO:0000259" key="10">
    <source>
        <dbReference type="PROSITE" id="PS50109"/>
    </source>
</evidence>
<dbReference type="EMBL" id="PZKC01000001">
    <property type="protein sequence ID" value="PTD98099.1"/>
    <property type="molecule type" value="Genomic_DNA"/>
</dbReference>
<dbReference type="InterPro" id="IPR035965">
    <property type="entry name" value="PAS-like_dom_sf"/>
</dbReference>
<keyword evidence="8" id="KW-0812">Transmembrane</keyword>
<dbReference type="PROSITE" id="PS50113">
    <property type="entry name" value="PAC"/>
    <property type="match status" value="1"/>
</dbReference>
<evidence type="ECO:0000259" key="11">
    <source>
        <dbReference type="PROSITE" id="PS50112"/>
    </source>
</evidence>
<feature type="chain" id="PRO_5015462311" description="histidine kinase" evidence="9">
    <location>
        <begin position="31"/>
        <end position="455"/>
    </location>
</feature>
<dbReference type="CDD" id="cd00082">
    <property type="entry name" value="HisKA"/>
    <property type="match status" value="1"/>
</dbReference>
<dbReference type="PANTHER" id="PTHR42878">
    <property type="entry name" value="TWO-COMPONENT HISTIDINE KINASE"/>
    <property type="match status" value="1"/>
</dbReference>
<keyword evidence="7 8" id="KW-0472">Membrane</keyword>
<reference evidence="13 14" key="2">
    <citation type="submission" date="2018-04" db="EMBL/GenBank/DDBJ databases">
        <title>Thauera lacus sp. nov., isolated from an saline lake in Inner Mongolia, China.</title>
        <authorList>
            <person name="Liang Q.-Y."/>
        </authorList>
    </citation>
    <scope>NUCLEOTIDE SEQUENCE [LARGE SCALE GENOMIC DNA]</scope>
    <source>
        <strain evidence="13 14">D20</strain>
    </source>
</reference>
<evidence type="ECO:0000256" key="7">
    <source>
        <dbReference type="ARBA" id="ARBA00023136"/>
    </source>
</evidence>
<keyword evidence="4" id="KW-0597">Phosphoprotein</keyword>
<evidence type="ECO:0000256" key="1">
    <source>
        <dbReference type="ARBA" id="ARBA00000085"/>
    </source>
</evidence>
<evidence type="ECO:0000256" key="6">
    <source>
        <dbReference type="ARBA" id="ARBA00022777"/>
    </source>
</evidence>
<keyword evidence="6 13" id="KW-0418">Kinase</keyword>
<evidence type="ECO:0000256" key="3">
    <source>
        <dbReference type="ARBA" id="ARBA00012438"/>
    </source>
</evidence>
<dbReference type="OrthoDB" id="8552871at2"/>
<dbReference type="SUPFAM" id="SSF47384">
    <property type="entry name" value="Homodimeric domain of signal transducing histidine kinase"/>
    <property type="match status" value="1"/>
</dbReference>
<dbReference type="GO" id="GO:0007234">
    <property type="term" value="P:osmosensory signaling via phosphorelay pathway"/>
    <property type="evidence" value="ECO:0007669"/>
    <property type="project" value="TreeGrafter"/>
</dbReference>
<dbReference type="FunFam" id="3.30.565.10:FF:000006">
    <property type="entry name" value="Sensor histidine kinase WalK"/>
    <property type="match status" value="1"/>
</dbReference>
<dbReference type="Proteomes" id="UP000241193">
    <property type="component" value="Unassembled WGS sequence"/>
</dbReference>
<dbReference type="SMART" id="SM00388">
    <property type="entry name" value="HisKA"/>
    <property type="match status" value="1"/>
</dbReference>
<evidence type="ECO:0000256" key="8">
    <source>
        <dbReference type="SAM" id="Phobius"/>
    </source>
</evidence>
<keyword evidence="9" id="KW-0732">Signal</keyword>
<dbReference type="NCBIfam" id="TIGR00229">
    <property type="entry name" value="sensory_box"/>
    <property type="match status" value="1"/>
</dbReference>
<gene>
    <name evidence="13" type="ORF">C8261_01390</name>
</gene>
<name>A0A2T4IK11_9RHOO</name>
<accession>A0A2T4IK11</accession>
<dbReference type="InterPro" id="IPR036890">
    <property type="entry name" value="HATPase_C_sf"/>
</dbReference>
<dbReference type="SMART" id="SM00387">
    <property type="entry name" value="HATPase_c"/>
    <property type="match status" value="1"/>
</dbReference>
<dbReference type="Gene3D" id="3.30.450.20">
    <property type="entry name" value="PAS domain"/>
    <property type="match status" value="1"/>
</dbReference>
<reference evidence="13 14" key="1">
    <citation type="submission" date="2018-03" db="EMBL/GenBank/DDBJ databases">
        <authorList>
            <person name="Keele B.F."/>
        </authorList>
    </citation>
    <scope>NUCLEOTIDE SEQUENCE [LARGE SCALE GENOMIC DNA]</scope>
    <source>
        <strain evidence="13 14">D20</strain>
    </source>
</reference>
<keyword evidence="14" id="KW-1185">Reference proteome</keyword>
<evidence type="ECO:0000256" key="5">
    <source>
        <dbReference type="ARBA" id="ARBA00022679"/>
    </source>
</evidence>
<dbReference type="AlphaFoldDB" id="A0A2T4IK11"/>
<comment type="caution">
    <text evidence="13">The sequence shown here is derived from an EMBL/GenBank/DDBJ whole genome shotgun (WGS) entry which is preliminary data.</text>
</comment>
<dbReference type="InterPro" id="IPR036097">
    <property type="entry name" value="HisK_dim/P_sf"/>
</dbReference>
<dbReference type="SUPFAM" id="SSF55874">
    <property type="entry name" value="ATPase domain of HSP90 chaperone/DNA topoisomerase II/histidine kinase"/>
    <property type="match status" value="1"/>
</dbReference>
<evidence type="ECO:0000313" key="14">
    <source>
        <dbReference type="Proteomes" id="UP000241193"/>
    </source>
</evidence>
<feature type="signal peptide" evidence="9">
    <location>
        <begin position="1"/>
        <end position="30"/>
    </location>
</feature>
<dbReference type="InterPro" id="IPR004358">
    <property type="entry name" value="Sig_transdc_His_kin-like_C"/>
</dbReference>
<proteinExistence type="predicted"/>
<sequence>MPSYGAKLVKPSPSLLPAVLAALAAAPAQATQPTAQGAPWLAAAIVFAALALAVPLSLYIWRDLQERRLRHLASDAGRQATERALLRTQRRYQSVLESVNEVIFRTDGDGRLSFLNGAWQTITGYPLADSLGHELTDFLHPDDHILARTRLQAVTHGTQAECQCELRLLTRSGEVRWVEAVGRRVADDLDEQPGLAGTLDDISARKVAELTLRNINQELEARVRLRTAELEASNRELEAFSYSVSHDLRAPLRAIDGFAQILQEELDERLDDDARNHLGRIRAATQRMSQLIDDLIELARLTRHPLKRETVDLSAMARQIIDELRAEEPQRTVEVDIAPRLTVNADRNLMHVVLDNLLRNAWKFTARREHAHIQVQAEREGEQRVFCVSDDGAGFDMAFAGNLFRPFHRLHPGNEFPGTGIGLATVQRIVQRHGGLIWAHGRPGEGARFYFTLGQ</sequence>
<dbReference type="InterPro" id="IPR001610">
    <property type="entry name" value="PAC"/>
</dbReference>